<dbReference type="InterPro" id="IPR013249">
    <property type="entry name" value="RNA_pol_sigma70_r4_t2"/>
</dbReference>
<accession>A0ABW8JVZ7</accession>
<evidence type="ECO:0000259" key="6">
    <source>
        <dbReference type="Pfam" id="PF08281"/>
    </source>
</evidence>
<dbReference type="RefSeq" id="WP_404634730.1">
    <property type="nucleotide sequence ID" value="NZ_JADIKM010000004.1"/>
</dbReference>
<dbReference type="InterPro" id="IPR013324">
    <property type="entry name" value="RNA_pol_sigma_r3/r4-like"/>
</dbReference>
<dbReference type="NCBIfam" id="TIGR02937">
    <property type="entry name" value="sigma70-ECF"/>
    <property type="match status" value="1"/>
</dbReference>
<comment type="similarity">
    <text evidence="1">Belongs to the sigma-70 factor family. ECF subfamily.</text>
</comment>
<dbReference type="SUPFAM" id="SSF88659">
    <property type="entry name" value="Sigma3 and sigma4 domains of RNA polymerase sigma factors"/>
    <property type="match status" value="1"/>
</dbReference>
<proteinExistence type="inferred from homology"/>
<keyword evidence="4" id="KW-0804">Transcription</keyword>
<dbReference type="Pfam" id="PF08281">
    <property type="entry name" value="Sigma70_r4_2"/>
    <property type="match status" value="1"/>
</dbReference>
<dbReference type="CDD" id="cd06171">
    <property type="entry name" value="Sigma70_r4"/>
    <property type="match status" value="1"/>
</dbReference>
<dbReference type="Pfam" id="PF04542">
    <property type="entry name" value="Sigma70_r2"/>
    <property type="match status" value="1"/>
</dbReference>
<gene>
    <name evidence="7" type="ORF">ISP17_15305</name>
</gene>
<dbReference type="EMBL" id="JADIKM010000004">
    <property type="protein sequence ID" value="MFK2905329.1"/>
    <property type="molecule type" value="Genomic_DNA"/>
</dbReference>
<keyword evidence="2" id="KW-0805">Transcription regulation</keyword>
<sequence>MSSDTRDSQQAVRDGLLAILPRLRRLARALAGHVDDADDLVQLVLERALSRADQWRPDGALDKWVFAIARNAWRDELRSRGRAQAVFLPEEAGMAIMDDSIAPPVEQLAVAAAMAALPPEHREVVALVLVEGLSYAEAAELLDVPVGTVTSRLARARAALQDQLGPEA</sequence>
<dbReference type="InterPro" id="IPR039425">
    <property type="entry name" value="RNA_pol_sigma-70-like"/>
</dbReference>
<evidence type="ECO:0000313" key="7">
    <source>
        <dbReference type="EMBL" id="MFK2905329.1"/>
    </source>
</evidence>
<dbReference type="InterPro" id="IPR014284">
    <property type="entry name" value="RNA_pol_sigma-70_dom"/>
</dbReference>
<evidence type="ECO:0000259" key="5">
    <source>
        <dbReference type="Pfam" id="PF04542"/>
    </source>
</evidence>
<evidence type="ECO:0000256" key="3">
    <source>
        <dbReference type="ARBA" id="ARBA00023082"/>
    </source>
</evidence>
<dbReference type="PANTHER" id="PTHR43133">
    <property type="entry name" value="RNA POLYMERASE ECF-TYPE SIGMA FACTO"/>
    <property type="match status" value="1"/>
</dbReference>
<reference evidence="7 8" key="1">
    <citation type="submission" date="2020-10" db="EMBL/GenBank/DDBJ databases">
        <title>Phylogeny of dyella-like bacteria.</title>
        <authorList>
            <person name="Fu J."/>
        </authorList>
    </citation>
    <scope>NUCLEOTIDE SEQUENCE [LARGE SCALE GENOMIC DNA]</scope>
    <source>
        <strain evidence="7 8">Gsoil3046</strain>
    </source>
</reference>
<protein>
    <submittedName>
        <fullName evidence="7">RNA polymerase sigma factor</fullName>
    </submittedName>
</protein>
<dbReference type="Gene3D" id="1.10.1740.10">
    <property type="match status" value="1"/>
</dbReference>
<organism evidence="7 8">
    <name type="scientific">Dyella ginsengisoli</name>
    <dbReference type="NCBI Taxonomy" id="363848"/>
    <lineage>
        <taxon>Bacteria</taxon>
        <taxon>Pseudomonadati</taxon>
        <taxon>Pseudomonadota</taxon>
        <taxon>Gammaproteobacteria</taxon>
        <taxon>Lysobacterales</taxon>
        <taxon>Rhodanobacteraceae</taxon>
        <taxon>Dyella</taxon>
    </lineage>
</organism>
<dbReference type="InterPro" id="IPR013325">
    <property type="entry name" value="RNA_pol_sigma_r2"/>
</dbReference>
<dbReference type="InterPro" id="IPR036388">
    <property type="entry name" value="WH-like_DNA-bd_sf"/>
</dbReference>
<dbReference type="InterPro" id="IPR007627">
    <property type="entry name" value="RNA_pol_sigma70_r2"/>
</dbReference>
<evidence type="ECO:0000256" key="1">
    <source>
        <dbReference type="ARBA" id="ARBA00010641"/>
    </source>
</evidence>
<feature type="domain" description="RNA polymerase sigma factor 70 region 4 type 2" evidence="6">
    <location>
        <begin position="108"/>
        <end position="160"/>
    </location>
</feature>
<keyword evidence="8" id="KW-1185">Reference proteome</keyword>
<dbReference type="SUPFAM" id="SSF88946">
    <property type="entry name" value="Sigma2 domain of RNA polymerase sigma factors"/>
    <property type="match status" value="1"/>
</dbReference>
<evidence type="ECO:0000256" key="4">
    <source>
        <dbReference type="ARBA" id="ARBA00023163"/>
    </source>
</evidence>
<keyword evidence="3" id="KW-0731">Sigma factor</keyword>
<dbReference type="Proteomes" id="UP001620460">
    <property type="component" value="Unassembled WGS sequence"/>
</dbReference>
<evidence type="ECO:0000256" key="2">
    <source>
        <dbReference type="ARBA" id="ARBA00023015"/>
    </source>
</evidence>
<dbReference type="PANTHER" id="PTHR43133:SF25">
    <property type="entry name" value="RNA POLYMERASE SIGMA FACTOR RFAY-RELATED"/>
    <property type="match status" value="1"/>
</dbReference>
<name>A0ABW8JVZ7_9GAMM</name>
<dbReference type="Gene3D" id="1.10.10.10">
    <property type="entry name" value="Winged helix-like DNA-binding domain superfamily/Winged helix DNA-binding domain"/>
    <property type="match status" value="1"/>
</dbReference>
<feature type="domain" description="RNA polymerase sigma-70 region 2" evidence="5">
    <location>
        <begin position="20"/>
        <end position="82"/>
    </location>
</feature>
<evidence type="ECO:0000313" key="8">
    <source>
        <dbReference type="Proteomes" id="UP001620460"/>
    </source>
</evidence>
<comment type="caution">
    <text evidence="7">The sequence shown here is derived from an EMBL/GenBank/DDBJ whole genome shotgun (WGS) entry which is preliminary data.</text>
</comment>